<keyword evidence="10" id="KW-1185">Reference proteome</keyword>
<proteinExistence type="inferred from homology"/>
<dbReference type="PANTHER" id="PTHR36766:SF61">
    <property type="entry name" value="NB-ARC DOMAIN DISEASE RESISTANCE PROTEIN"/>
    <property type="match status" value="1"/>
</dbReference>
<dbReference type="InterPro" id="IPR058922">
    <property type="entry name" value="WHD_DRP"/>
</dbReference>
<dbReference type="InterPro" id="IPR032675">
    <property type="entry name" value="LRR_dom_sf"/>
</dbReference>
<dbReference type="InterPro" id="IPR055414">
    <property type="entry name" value="LRR_R13L4/SHOC2-like"/>
</dbReference>
<feature type="domain" description="Disease resistance R13L4/SHOC-2-like LRR" evidence="8">
    <location>
        <begin position="604"/>
        <end position="806"/>
    </location>
</feature>
<evidence type="ECO:0000259" key="6">
    <source>
        <dbReference type="Pfam" id="PF00931"/>
    </source>
</evidence>
<evidence type="ECO:0000259" key="8">
    <source>
        <dbReference type="Pfam" id="PF23598"/>
    </source>
</evidence>
<dbReference type="Gene3D" id="1.10.10.10">
    <property type="entry name" value="Winged helix-like DNA-binding domain superfamily/Winged helix DNA-binding domain"/>
    <property type="match status" value="1"/>
</dbReference>
<feature type="domain" description="NB-ARC" evidence="6">
    <location>
        <begin position="214"/>
        <end position="382"/>
    </location>
</feature>
<evidence type="ECO:0000256" key="4">
    <source>
        <dbReference type="ARBA" id="ARBA00022821"/>
    </source>
</evidence>
<comment type="similarity">
    <text evidence="1">Belongs to the disease resistance NB-LRR family.</text>
</comment>
<dbReference type="InterPro" id="IPR027417">
    <property type="entry name" value="P-loop_NTPase"/>
</dbReference>
<dbReference type="PANTHER" id="PTHR36766">
    <property type="entry name" value="PLANT BROAD-SPECTRUM MILDEW RESISTANCE PROTEIN RPW8"/>
    <property type="match status" value="1"/>
</dbReference>
<dbReference type="SUPFAM" id="SSF52540">
    <property type="entry name" value="P-loop containing nucleoside triphosphate hydrolases"/>
    <property type="match status" value="1"/>
</dbReference>
<comment type="caution">
    <text evidence="9">The sequence shown here is derived from an EMBL/GenBank/DDBJ whole genome shotgun (WGS) entry which is preliminary data.</text>
</comment>
<dbReference type="InterPro" id="IPR036388">
    <property type="entry name" value="WH-like_DNA-bd_sf"/>
</dbReference>
<dbReference type="EMBL" id="JAIVGD010000015">
    <property type="protein sequence ID" value="KAH0757412.1"/>
    <property type="molecule type" value="Genomic_DNA"/>
</dbReference>
<dbReference type="Gene3D" id="3.80.10.10">
    <property type="entry name" value="Ribonuclease Inhibitor"/>
    <property type="match status" value="2"/>
</dbReference>
<dbReference type="PRINTS" id="PR00364">
    <property type="entry name" value="DISEASERSIST"/>
</dbReference>
<gene>
    <name evidence="9" type="ORF">KY290_020905</name>
</gene>
<name>A0ABQ7V005_SOLTU</name>
<dbReference type="Pfam" id="PF00931">
    <property type="entry name" value="NB-ARC"/>
    <property type="match status" value="1"/>
</dbReference>
<evidence type="ECO:0000256" key="1">
    <source>
        <dbReference type="ARBA" id="ARBA00008894"/>
    </source>
</evidence>
<keyword evidence="5" id="KW-0067">ATP-binding</keyword>
<keyword evidence="3" id="KW-0547">Nucleotide-binding</keyword>
<evidence type="ECO:0008006" key="11">
    <source>
        <dbReference type="Google" id="ProtNLM"/>
    </source>
</evidence>
<sequence>MDVVQESSTFPSITKDAKVLLDMLLVKVNSVVNIARAMNMHTELIKLELFVVTERVATLSHEVAEMLKLACYDAERVIDKYEIWSLQNQLLPSSTSSKVRGLIFSGRLNPFTYRNRMCLEIRKLIKKLDKIGVFAENIELVGLDFTDNNIAQPRIASTHTPVYKPCYFVGGWDSTDNDIAQASIAVRHQGSSTSTHTPVSLPCSGVVGRDIDRDTVIEALLKSGNEATLFVYPIVGVEGVGKTTLAKLVYNDPRIVSQFQLCLWVHVSRVFKVEEVLEQIVNSVREDLLCEKLDMNELKNLVHETLYGKNYLIVLDDVWNEDPVKWDELKKLLMVGACGSKILVTTRKKEVASIMGTVPAYCLKGLLHEDSLTLFLSTAFEQGQEVDHLNLVWIARMIVHKCEGNPLFLMIVGSSLRKKTETWEWEIVNNHSGWSSNQNDEISSALRVSYEQLSSNLKVCLAYCSIFPKGCVIEIDKLIQLWVAEGLISKSNESEDLEHVAIQHFQELLLRSFFQDVEEYRSVSTSICTMHDLVHDLALSAAGVEFCTVNSHIQSISDEVRHVAFSDYDLSGKELPTSLVSNQALRTISFSINGVGPMSTMFVEDCIARFMQLRVLDISDSCFDELPSSVGELKYLRYLDVSSNGSIKELPDSINKLLSLQTLRVSHCPQLEGLPKDIGNLISLRHLYITTKQACFPDKAIGCLSSLRSLCIHSCNNLVSLSEGLQYLTSLRTLAIIGCPRLTFFPSAMKHLTALENLLIVDCKELTLLEWQDIEGLRMLRSLVIGGLPELESKDVHCLGSLQMLVLSGLPELVTLPRWLEGASATLQYLRVERCLNFAALPKWLENLTALEKLEISKCRKSFSLPEGMSCLTNMKVLNIDN</sequence>
<keyword evidence="4" id="KW-0611">Plant defense</keyword>
<dbReference type="Proteomes" id="UP000826656">
    <property type="component" value="Unassembled WGS sequence"/>
</dbReference>
<dbReference type="InterPro" id="IPR002182">
    <property type="entry name" value="NB-ARC"/>
</dbReference>
<evidence type="ECO:0000256" key="5">
    <source>
        <dbReference type="ARBA" id="ARBA00022840"/>
    </source>
</evidence>
<evidence type="ECO:0000313" key="10">
    <source>
        <dbReference type="Proteomes" id="UP000826656"/>
    </source>
</evidence>
<dbReference type="SUPFAM" id="SSF52058">
    <property type="entry name" value="L domain-like"/>
    <property type="match status" value="1"/>
</dbReference>
<organism evidence="9 10">
    <name type="scientific">Solanum tuberosum</name>
    <name type="common">Potato</name>
    <dbReference type="NCBI Taxonomy" id="4113"/>
    <lineage>
        <taxon>Eukaryota</taxon>
        <taxon>Viridiplantae</taxon>
        <taxon>Streptophyta</taxon>
        <taxon>Embryophyta</taxon>
        <taxon>Tracheophyta</taxon>
        <taxon>Spermatophyta</taxon>
        <taxon>Magnoliopsida</taxon>
        <taxon>eudicotyledons</taxon>
        <taxon>Gunneridae</taxon>
        <taxon>Pentapetalae</taxon>
        <taxon>asterids</taxon>
        <taxon>lamiids</taxon>
        <taxon>Solanales</taxon>
        <taxon>Solanaceae</taxon>
        <taxon>Solanoideae</taxon>
        <taxon>Solaneae</taxon>
        <taxon>Solanum</taxon>
    </lineage>
</organism>
<evidence type="ECO:0000259" key="7">
    <source>
        <dbReference type="Pfam" id="PF23559"/>
    </source>
</evidence>
<evidence type="ECO:0000256" key="2">
    <source>
        <dbReference type="ARBA" id="ARBA00022737"/>
    </source>
</evidence>
<evidence type="ECO:0000313" key="9">
    <source>
        <dbReference type="EMBL" id="KAH0757412.1"/>
    </source>
</evidence>
<feature type="domain" description="Disease resistance protein winged helix" evidence="7">
    <location>
        <begin position="466"/>
        <end position="538"/>
    </location>
</feature>
<accession>A0ABQ7V005</accession>
<evidence type="ECO:0000256" key="3">
    <source>
        <dbReference type="ARBA" id="ARBA00022741"/>
    </source>
</evidence>
<keyword evidence="2" id="KW-0677">Repeat</keyword>
<dbReference type="Pfam" id="PF23559">
    <property type="entry name" value="WHD_DRP"/>
    <property type="match status" value="1"/>
</dbReference>
<dbReference type="Gene3D" id="3.40.50.300">
    <property type="entry name" value="P-loop containing nucleotide triphosphate hydrolases"/>
    <property type="match status" value="1"/>
</dbReference>
<dbReference type="Pfam" id="PF23598">
    <property type="entry name" value="LRR_14"/>
    <property type="match status" value="1"/>
</dbReference>
<reference evidence="9 10" key="1">
    <citation type="journal article" date="2021" name="bioRxiv">
        <title>Chromosome-scale and haplotype-resolved genome assembly of a tetraploid potato cultivar.</title>
        <authorList>
            <person name="Sun H."/>
            <person name="Jiao W.-B."/>
            <person name="Krause K."/>
            <person name="Campoy J.A."/>
            <person name="Goel M."/>
            <person name="Folz-Donahue K."/>
            <person name="Kukat C."/>
            <person name="Huettel B."/>
            <person name="Schneeberger K."/>
        </authorList>
    </citation>
    <scope>NUCLEOTIDE SEQUENCE [LARGE SCALE GENOMIC DNA]</scope>
    <source>
        <strain evidence="9">SolTubOtavaFocal</strain>
        <tissue evidence="9">Leaves</tissue>
    </source>
</reference>
<protein>
    <recommendedName>
        <fullName evidence="11">NB-ARC domain-containing protein</fullName>
    </recommendedName>
</protein>